<dbReference type="Gene3D" id="3.30.70.20">
    <property type="match status" value="1"/>
</dbReference>
<evidence type="ECO:0000256" key="1">
    <source>
        <dbReference type="ARBA" id="ARBA00001966"/>
    </source>
</evidence>
<dbReference type="GO" id="GO:0005506">
    <property type="term" value="F:iron ion binding"/>
    <property type="evidence" value="ECO:0007669"/>
    <property type="project" value="UniProtKB-UniRule"/>
</dbReference>
<dbReference type="PANTHER" id="PTHR36923">
    <property type="entry name" value="FERREDOXIN"/>
    <property type="match status" value="1"/>
</dbReference>
<dbReference type="EnsemblBacteria" id="ABL77539">
    <property type="protein sequence ID" value="ABL77539"/>
    <property type="gene ID" value="Tpen_0129"/>
</dbReference>
<evidence type="ECO:0000256" key="7">
    <source>
        <dbReference type="RuleBase" id="RU368020"/>
    </source>
</evidence>
<organism evidence="9 10">
    <name type="scientific">Thermofilum pendens (strain DSM 2475 / Hrk 5)</name>
    <dbReference type="NCBI Taxonomy" id="368408"/>
    <lineage>
        <taxon>Archaea</taxon>
        <taxon>Thermoproteota</taxon>
        <taxon>Thermoprotei</taxon>
        <taxon>Thermofilales</taxon>
        <taxon>Thermofilaceae</taxon>
        <taxon>Thermofilum</taxon>
    </lineage>
</organism>
<dbReference type="Proteomes" id="UP000000641">
    <property type="component" value="Chromosome"/>
</dbReference>
<dbReference type="Pfam" id="PF13459">
    <property type="entry name" value="Fer4_15"/>
    <property type="match status" value="1"/>
</dbReference>
<reference evidence="10" key="1">
    <citation type="journal article" date="2008" name="J. Bacteriol.">
        <title>Genome sequence of Thermofilum pendens reveals an exceptional loss of biosynthetic pathways without genome reduction.</title>
        <authorList>
            <person name="Anderson I."/>
            <person name="Rodriguez J."/>
            <person name="Susanti D."/>
            <person name="Porat I."/>
            <person name="Reich C."/>
            <person name="Ulrich L.E."/>
            <person name="Elkins J.G."/>
            <person name="Mavromatis K."/>
            <person name="Lykidis A."/>
            <person name="Kim E."/>
            <person name="Thompson L.S."/>
            <person name="Nolan M."/>
            <person name="Land M."/>
            <person name="Copeland A."/>
            <person name="Lapidus A."/>
            <person name="Lucas S."/>
            <person name="Detter C."/>
            <person name="Zhulin I.B."/>
            <person name="Olsen G.J."/>
            <person name="Whitman W."/>
            <person name="Mukhopadhyay B."/>
            <person name="Bristow J."/>
            <person name="Kyrpides N."/>
        </authorList>
    </citation>
    <scope>NUCLEOTIDE SEQUENCE [LARGE SCALE GENOMIC DNA]</scope>
    <source>
        <strain evidence="10">DSM 2475 / Hrk 5</strain>
    </source>
</reference>
<dbReference type="PRINTS" id="PR00352">
    <property type="entry name" value="3FE4SFRDOXIN"/>
</dbReference>
<comment type="function">
    <text evidence="7">Ferredoxins are iron-sulfur proteins that transfer electrons in a wide variety of metabolic reactions.</text>
</comment>
<evidence type="ECO:0000256" key="2">
    <source>
        <dbReference type="ARBA" id="ARBA00022448"/>
    </source>
</evidence>
<dbReference type="PROSITE" id="PS51379">
    <property type="entry name" value="4FE4S_FER_2"/>
    <property type="match status" value="1"/>
</dbReference>
<comment type="cofactor">
    <cofactor evidence="1">
        <name>[4Fe-4S] cluster</name>
        <dbReference type="ChEBI" id="CHEBI:49883"/>
    </cofactor>
</comment>
<evidence type="ECO:0000256" key="6">
    <source>
        <dbReference type="ARBA" id="ARBA00023014"/>
    </source>
</evidence>
<dbReference type="InterPro" id="IPR051269">
    <property type="entry name" value="Fe-S_cluster_ET"/>
</dbReference>
<dbReference type="PANTHER" id="PTHR36923:SF3">
    <property type="entry name" value="FERREDOXIN"/>
    <property type="match status" value="1"/>
</dbReference>
<evidence type="ECO:0000313" key="9">
    <source>
        <dbReference type="EMBL" id="ABL77539.1"/>
    </source>
</evidence>
<keyword evidence="10" id="KW-1185">Reference proteome</keyword>
<keyword evidence="2 7" id="KW-0813">Transport</keyword>
<feature type="domain" description="4Fe-4S ferredoxin-type" evidence="8">
    <location>
        <begin position="8"/>
        <end position="36"/>
    </location>
</feature>
<sequence length="83" mass="8988">MARSMAKLKVTIDRDQCISDMACVSLCPEVFEMNEEDGKSSIVAKYRVGNNLGEGLVPGELEDCVKSAAEACPVSIIHVEKVE</sequence>
<dbReference type="STRING" id="368408.Tpen_0129"/>
<protein>
    <recommendedName>
        <fullName evidence="7">Ferredoxin</fullName>
    </recommendedName>
</protein>
<evidence type="ECO:0000256" key="5">
    <source>
        <dbReference type="ARBA" id="ARBA00023004"/>
    </source>
</evidence>
<keyword evidence="3 7" id="KW-0479">Metal-binding</keyword>
<keyword evidence="6 7" id="KW-0411">Iron-sulfur</keyword>
<dbReference type="KEGG" id="tpe:Tpen_0129"/>
<keyword evidence="5 7" id="KW-0408">Iron</keyword>
<dbReference type="HOGENOM" id="CLU_139698_9_1_2"/>
<dbReference type="InterPro" id="IPR017896">
    <property type="entry name" value="4Fe4S_Fe-S-bd"/>
</dbReference>
<evidence type="ECO:0000256" key="4">
    <source>
        <dbReference type="ARBA" id="ARBA00022982"/>
    </source>
</evidence>
<proteinExistence type="predicted"/>
<dbReference type="EMBL" id="CP000505">
    <property type="protein sequence ID" value="ABL77539.1"/>
    <property type="molecule type" value="Genomic_DNA"/>
</dbReference>
<evidence type="ECO:0000256" key="3">
    <source>
        <dbReference type="ARBA" id="ARBA00022723"/>
    </source>
</evidence>
<keyword evidence="4 7" id="KW-0249">Electron transport</keyword>
<gene>
    <name evidence="9" type="ordered locus">Tpen_0129</name>
</gene>
<dbReference type="GO" id="GO:0009055">
    <property type="term" value="F:electron transfer activity"/>
    <property type="evidence" value="ECO:0007669"/>
    <property type="project" value="UniProtKB-UniRule"/>
</dbReference>
<dbReference type="eggNOG" id="arCOG00349">
    <property type="taxonomic scope" value="Archaea"/>
</dbReference>
<dbReference type="AlphaFoldDB" id="A1RWF9"/>
<accession>A1RWF9</accession>
<evidence type="ECO:0000313" key="10">
    <source>
        <dbReference type="Proteomes" id="UP000000641"/>
    </source>
</evidence>
<name>A1RWF9_THEPD</name>
<dbReference type="SUPFAM" id="SSF54862">
    <property type="entry name" value="4Fe-4S ferredoxins"/>
    <property type="match status" value="1"/>
</dbReference>
<dbReference type="GO" id="GO:0051536">
    <property type="term" value="F:iron-sulfur cluster binding"/>
    <property type="evidence" value="ECO:0007669"/>
    <property type="project" value="UniProtKB-KW"/>
</dbReference>
<dbReference type="InterPro" id="IPR001080">
    <property type="entry name" value="3Fe4S_ferredoxin"/>
</dbReference>
<evidence type="ECO:0000259" key="8">
    <source>
        <dbReference type="PROSITE" id="PS51379"/>
    </source>
</evidence>